<protein>
    <recommendedName>
        <fullName evidence="3">Fe/B12 periplasmic-binding domain-containing protein</fullName>
    </recommendedName>
</protein>
<dbReference type="PANTHER" id="PTHR30535">
    <property type="entry name" value="VITAMIN B12-BINDING PROTEIN"/>
    <property type="match status" value="1"/>
</dbReference>
<dbReference type="OrthoDB" id="9787830at2"/>
<accession>A0A5B8YA05</accession>
<dbReference type="Pfam" id="PF01497">
    <property type="entry name" value="Peripla_BP_2"/>
    <property type="match status" value="1"/>
</dbReference>
<evidence type="ECO:0000313" key="5">
    <source>
        <dbReference type="Proteomes" id="UP000315995"/>
    </source>
</evidence>
<dbReference type="InterPro" id="IPR002491">
    <property type="entry name" value="ABC_transptr_periplasmic_BD"/>
</dbReference>
<reference evidence="4 5" key="1">
    <citation type="submission" date="2019-06" db="EMBL/GenBank/DDBJ databases">
        <title>Persicimonas caeni gen. nov., sp. nov., a predatory bacterium isolated from solar saltern.</title>
        <authorList>
            <person name="Wang S."/>
        </authorList>
    </citation>
    <scope>NUCLEOTIDE SEQUENCE [LARGE SCALE GENOMIC DNA]</scope>
    <source>
        <strain evidence="4 5">YN101</strain>
    </source>
</reference>
<dbReference type="SUPFAM" id="SSF53807">
    <property type="entry name" value="Helical backbone' metal receptor"/>
    <property type="match status" value="1"/>
</dbReference>
<accession>A0A4Y6PSI3</accession>
<dbReference type="Gene3D" id="3.40.50.1980">
    <property type="entry name" value="Nitrogenase molybdenum iron protein domain"/>
    <property type="match status" value="2"/>
</dbReference>
<evidence type="ECO:0000259" key="3">
    <source>
        <dbReference type="PROSITE" id="PS50983"/>
    </source>
</evidence>
<dbReference type="InterPro" id="IPR054828">
    <property type="entry name" value="Vit_B12_bind_prot"/>
</dbReference>
<evidence type="ECO:0000256" key="2">
    <source>
        <dbReference type="SAM" id="MobiDB-lite"/>
    </source>
</evidence>
<dbReference type="PROSITE" id="PS51257">
    <property type="entry name" value="PROKAR_LIPOPROTEIN"/>
    <property type="match status" value="1"/>
</dbReference>
<dbReference type="PROSITE" id="PS50983">
    <property type="entry name" value="FE_B12_PBP"/>
    <property type="match status" value="1"/>
</dbReference>
<evidence type="ECO:0000256" key="1">
    <source>
        <dbReference type="ARBA" id="ARBA00022729"/>
    </source>
</evidence>
<organism evidence="4 5">
    <name type="scientific">Persicimonas caeni</name>
    <dbReference type="NCBI Taxonomy" id="2292766"/>
    <lineage>
        <taxon>Bacteria</taxon>
        <taxon>Deltaproteobacteria</taxon>
        <taxon>Bradymonadales</taxon>
        <taxon>Bradymonadaceae</taxon>
        <taxon>Persicimonas</taxon>
    </lineage>
</organism>
<feature type="domain" description="Fe/B12 periplasmic-binding" evidence="3">
    <location>
        <begin position="65"/>
        <end position="313"/>
    </location>
</feature>
<name>A0A4Y6PSI3_PERCE</name>
<feature type="compositionally biased region" description="Polar residues" evidence="2">
    <location>
        <begin position="34"/>
        <end position="44"/>
    </location>
</feature>
<dbReference type="Proteomes" id="UP000315995">
    <property type="component" value="Chromosome"/>
</dbReference>
<proteinExistence type="predicted"/>
<dbReference type="AlphaFoldDB" id="A0A4Y6PSI3"/>
<dbReference type="NCBIfam" id="NF038402">
    <property type="entry name" value="TroA_like"/>
    <property type="match status" value="1"/>
</dbReference>
<evidence type="ECO:0000313" key="4">
    <source>
        <dbReference type="EMBL" id="QDG51258.1"/>
    </source>
</evidence>
<keyword evidence="1" id="KW-0732">Signal</keyword>
<dbReference type="PANTHER" id="PTHR30535:SF34">
    <property type="entry name" value="MOLYBDATE-BINDING PROTEIN MOLA"/>
    <property type="match status" value="1"/>
</dbReference>
<dbReference type="GO" id="GO:0071281">
    <property type="term" value="P:cellular response to iron ion"/>
    <property type="evidence" value="ECO:0007669"/>
    <property type="project" value="TreeGrafter"/>
</dbReference>
<dbReference type="InterPro" id="IPR050902">
    <property type="entry name" value="ABC_Transporter_SBP"/>
</dbReference>
<feature type="region of interest" description="Disordered" evidence="2">
    <location>
        <begin position="34"/>
        <end position="53"/>
    </location>
</feature>
<sequence length="317" mass="33674">MNSTLFRQPSNGTLIWWGLMVLLAVLAGCDKPSTTQKSANQTAASAGEGAPEVVVTDELPGRPERIVSLAPNVTEILFALDAGDRLVGVTRFCDYPAQAAEIPKVGGIVDVDLEAILAKEPDLVVGTSSGADPKIAKKLDDAGIPYGFVRMDNLAQTYRGIAKIGELVGAADKAEALAADMEAKMDRVADSARDGEHPRVLMIFGRNPLIAAGPGTFGHELVELAGGKNVLADAKAPYPKLDIEKVISLDPERIIDATMAGEGLDTEFWNQYPSIDAVERGHVYLIDDPVVLRPAPRLVDGLRTIREAIVGSASARK</sequence>
<dbReference type="EMBL" id="CP041186">
    <property type="protein sequence ID" value="QDG51258.1"/>
    <property type="molecule type" value="Genomic_DNA"/>
</dbReference>
<keyword evidence="5" id="KW-1185">Reference proteome</keyword>
<gene>
    <name evidence="4" type="ORF">FIV42_11055</name>
</gene>